<evidence type="ECO:0000256" key="6">
    <source>
        <dbReference type="ARBA" id="ARBA00022500"/>
    </source>
</evidence>
<comment type="similarity">
    <text evidence="3">Belongs to the FliG family.</text>
</comment>
<dbReference type="PANTHER" id="PTHR30534">
    <property type="entry name" value="FLAGELLAR MOTOR SWITCH PROTEIN FLIG"/>
    <property type="match status" value="1"/>
</dbReference>
<dbReference type="SUPFAM" id="SSF48029">
    <property type="entry name" value="FliG"/>
    <property type="match status" value="2"/>
</dbReference>
<dbReference type="Pfam" id="PF14842">
    <property type="entry name" value="FliG_N"/>
    <property type="match status" value="1"/>
</dbReference>
<gene>
    <name evidence="15" type="ORF">HNP73_000758</name>
</gene>
<evidence type="ECO:0000256" key="4">
    <source>
        <dbReference type="ARBA" id="ARBA00021870"/>
    </source>
</evidence>
<evidence type="ECO:0000259" key="13">
    <source>
        <dbReference type="Pfam" id="PF14841"/>
    </source>
</evidence>
<evidence type="ECO:0000259" key="12">
    <source>
        <dbReference type="Pfam" id="PF01706"/>
    </source>
</evidence>
<keyword evidence="7" id="KW-0283">Flagellar rotation</keyword>
<evidence type="ECO:0000256" key="8">
    <source>
        <dbReference type="ARBA" id="ARBA00023136"/>
    </source>
</evidence>
<keyword evidence="15" id="KW-0282">Flagellum</keyword>
<dbReference type="InterPro" id="IPR028263">
    <property type="entry name" value="FliG_N"/>
</dbReference>
<dbReference type="GO" id="GO:0071973">
    <property type="term" value="P:bacterial-type flagellum-dependent cell motility"/>
    <property type="evidence" value="ECO:0007669"/>
    <property type="project" value="InterPro"/>
</dbReference>
<dbReference type="GO" id="GO:0006935">
    <property type="term" value="P:chemotaxis"/>
    <property type="evidence" value="ECO:0007669"/>
    <property type="project" value="UniProtKB-KW"/>
</dbReference>
<evidence type="ECO:0000256" key="9">
    <source>
        <dbReference type="ARBA" id="ARBA00023143"/>
    </source>
</evidence>
<keyword evidence="9" id="KW-0975">Bacterial flagellum</keyword>
<keyword evidence="5" id="KW-1003">Cell membrane</keyword>
<dbReference type="GO" id="GO:0005886">
    <property type="term" value="C:plasma membrane"/>
    <property type="evidence" value="ECO:0007669"/>
    <property type="project" value="UniProtKB-SubCell"/>
</dbReference>
<proteinExistence type="inferred from homology"/>
<evidence type="ECO:0000256" key="11">
    <source>
        <dbReference type="SAM" id="MobiDB-lite"/>
    </source>
</evidence>
<dbReference type="RefSeq" id="WP_184147240.1">
    <property type="nucleotide sequence ID" value="NZ_JACHFM010000001.1"/>
</dbReference>
<name>A0A840SG48_9RHOB</name>
<comment type="function">
    <text evidence="10">FliG is one of three proteins (FliG, FliN, FliM) that forms the rotor-mounted switch complex (C ring), located at the base of the basal body. This complex interacts with the CheY and CheZ chemotaxis proteins, in addition to contacting components of the motor that determine the direction of flagellar rotation.</text>
</comment>
<dbReference type="Proteomes" id="UP000549457">
    <property type="component" value="Unassembled WGS sequence"/>
</dbReference>
<evidence type="ECO:0000313" key="15">
    <source>
        <dbReference type="EMBL" id="MBB5220837.1"/>
    </source>
</evidence>
<evidence type="ECO:0000256" key="3">
    <source>
        <dbReference type="ARBA" id="ARBA00010299"/>
    </source>
</evidence>
<feature type="domain" description="Flagellar motor switch protein FliG C-terminal" evidence="12">
    <location>
        <begin position="245"/>
        <end position="354"/>
    </location>
</feature>
<dbReference type="Pfam" id="PF14841">
    <property type="entry name" value="FliG_M"/>
    <property type="match status" value="1"/>
</dbReference>
<dbReference type="EMBL" id="JACHFM010000001">
    <property type="protein sequence ID" value="MBB5220837.1"/>
    <property type="molecule type" value="Genomic_DNA"/>
</dbReference>
<dbReference type="AlphaFoldDB" id="A0A840SG48"/>
<dbReference type="InterPro" id="IPR011002">
    <property type="entry name" value="FliG_a-hlx"/>
</dbReference>
<sequence length="362" mass="39164">MSESSLVPARPRPADLTRLPPAPTIRPEAMPSPIEKAAVILTAIGPELASGILRSLSEPEMVRFARAIGGLGRVPQDVLDAVIMEFLDLLTTGPELSGGAQAARRLLSAVVDDEDEVQRLLDGRRKADGRSVWEQMNQTPAPPIATFLQAEHPQTAAVVLSELRPEVAAGVLERLDRGFAQAVVLRLSRVPTLDAPVAAAIKGAIDGDFLSVLQRNLSKRRPADMIASLMNNISTEVREGFLNFLEAQDAFLAQDVQRIMFTFDDIALRIASRDVAGVIRDIPEETLLKAMKHGLSLGSPAVGFILDNLPRRLSERYVEDLGALRDVPRKEGELAQIEITKAIQAQVKAGAVRLLDKDPGPA</sequence>
<dbReference type="Gene3D" id="1.10.220.30">
    <property type="match status" value="3"/>
</dbReference>
<comment type="subcellular location">
    <subcellularLocation>
        <location evidence="1">Bacterial flagellum basal body</location>
    </subcellularLocation>
    <subcellularLocation>
        <location evidence="2">Cell membrane</location>
        <topology evidence="2">Peripheral membrane protein</topology>
        <orientation evidence="2">Cytoplasmic side</orientation>
    </subcellularLocation>
</comment>
<keyword evidence="15" id="KW-0969">Cilium</keyword>
<reference evidence="15 16" key="1">
    <citation type="submission" date="2020-08" db="EMBL/GenBank/DDBJ databases">
        <title>Genomic Encyclopedia of Type Strains, Phase IV (KMG-IV): sequencing the most valuable type-strain genomes for metagenomic binning, comparative biology and taxonomic classification.</title>
        <authorList>
            <person name="Goeker M."/>
        </authorList>
    </citation>
    <scope>NUCLEOTIDE SEQUENCE [LARGE SCALE GENOMIC DNA]</scope>
    <source>
        <strain evidence="15 16">DSM 101730</strain>
    </source>
</reference>
<dbReference type="PANTHER" id="PTHR30534:SF0">
    <property type="entry name" value="FLAGELLAR MOTOR SWITCH PROTEIN FLIG"/>
    <property type="match status" value="1"/>
</dbReference>
<feature type="region of interest" description="Disordered" evidence="11">
    <location>
        <begin position="1"/>
        <end position="29"/>
    </location>
</feature>
<evidence type="ECO:0000256" key="5">
    <source>
        <dbReference type="ARBA" id="ARBA00022475"/>
    </source>
</evidence>
<dbReference type="GO" id="GO:0009425">
    <property type="term" value="C:bacterial-type flagellum basal body"/>
    <property type="evidence" value="ECO:0007669"/>
    <property type="project" value="UniProtKB-SubCell"/>
</dbReference>
<evidence type="ECO:0000256" key="2">
    <source>
        <dbReference type="ARBA" id="ARBA00004413"/>
    </source>
</evidence>
<dbReference type="InterPro" id="IPR000090">
    <property type="entry name" value="Flg_Motor_Flig"/>
</dbReference>
<organism evidence="15 16">
    <name type="scientific">Amaricoccus macauensis</name>
    <dbReference type="NCBI Taxonomy" id="57001"/>
    <lineage>
        <taxon>Bacteria</taxon>
        <taxon>Pseudomonadati</taxon>
        <taxon>Pseudomonadota</taxon>
        <taxon>Alphaproteobacteria</taxon>
        <taxon>Rhodobacterales</taxon>
        <taxon>Paracoccaceae</taxon>
        <taxon>Amaricoccus</taxon>
    </lineage>
</organism>
<evidence type="ECO:0000256" key="1">
    <source>
        <dbReference type="ARBA" id="ARBA00004117"/>
    </source>
</evidence>
<evidence type="ECO:0000259" key="14">
    <source>
        <dbReference type="Pfam" id="PF14842"/>
    </source>
</evidence>
<dbReference type="GO" id="GO:0003774">
    <property type="term" value="F:cytoskeletal motor activity"/>
    <property type="evidence" value="ECO:0007669"/>
    <property type="project" value="InterPro"/>
</dbReference>
<protein>
    <recommendedName>
        <fullName evidence="4">Flagellar motor switch protein FliG</fullName>
    </recommendedName>
</protein>
<dbReference type="InterPro" id="IPR023087">
    <property type="entry name" value="Flg_Motor_Flig_C"/>
</dbReference>
<dbReference type="Pfam" id="PF01706">
    <property type="entry name" value="FliG_C"/>
    <property type="match status" value="1"/>
</dbReference>
<accession>A0A840SG48</accession>
<evidence type="ECO:0000256" key="7">
    <source>
        <dbReference type="ARBA" id="ARBA00022779"/>
    </source>
</evidence>
<evidence type="ECO:0000256" key="10">
    <source>
        <dbReference type="ARBA" id="ARBA00025598"/>
    </source>
</evidence>
<evidence type="ECO:0000313" key="16">
    <source>
        <dbReference type="Proteomes" id="UP000549457"/>
    </source>
</evidence>
<feature type="domain" description="Flagellar motor switch protein FliG middle" evidence="13">
    <location>
        <begin position="144"/>
        <end position="214"/>
    </location>
</feature>
<feature type="domain" description="Flagellar motor switch protein FliG N-terminal" evidence="14">
    <location>
        <begin position="33"/>
        <end position="131"/>
    </location>
</feature>
<keyword evidence="15" id="KW-0966">Cell projection</keyword>
<keyword evidence="8" id="KW-0472">Membrane</keyword>
<comment type="caution">
    <text evidence="15">The sequence shown here is derived from an EMBL/GenBank/DDBJ whole genome shotgun (WGS) entry which is preliminary data.</text>
</comment>
<keyword evidence="16" id="KW-1185">Reference proteome</keyword>
<dbReference type="PRINTS" id="PR00954">
    <property type="entry name" value="FLGMOTORFLIG"/>
</dbReference>
<dbReference type="InterPro" id="IPR032779">
    <property type="entry name" value="FliG_M"/>
</dbReference>
<keyword evidence="6" id="KW-0145">Chemotaxis</keyword>